<proteinExistence type="predicted"/>
<evidence type="ECO:0008006" key="4">
    <source>
        <dbReference type="Google" id="ProtNLM"/>
    </source>
</evidence>
<name>A0A2S1LEH6_9FLAO</name>
<gene>
    <name evidence="2" type="ORF">FFWV33_11550</name>
</gene>
<organism evidence="2 3">
    <name type="scientific">Flavobacterium faecale</name>
    <dbReference type="NCBI Taxonomy" id="1355330"/>
    <lineage>
        <taxon>Bacteria</taxon>
        <taxon>Pseudomonadati</taxon>
        <taxon>Bacteroidota</taxon>
        <taxon>Flavobacteriia</taxon>
        <taxon>Flavobacteriales</taxon>
        <taxon>Flavobacteriaceae</taxon>
        <taxon>Flavobacterium</taxon>
    </lineage>
</organism>
<dbReference type="RefSeq" id="WP_108741031.1">
    <property type="nucleotide sequence ID" value="NZ_CP020918.1"/>
</dbReference>
<feature type="chain" id="PRO_5015645228" description="Carboxypeptidase regulatory-like domain-containing protein" evidence="1">
    <location>
        <begin position="23"/>
        <end position="201"/>
    </location>
</feature>
<reference evidence="2 3" key="1">
    <citation type="submission" date="2017-04" db="EMBL/GenBank/DDBJ databases">
        <title>Compelte genome sequence of WV33.</title>
        <authorList>
            <person name="Lee P.C."/>
        </authorList>
    </citation>
    <scope>NUCLEOTIDE SEQUENCE [LARGE SCALE GENOMIC DNA]</scope>
    <source>
        <strain evidence="2 3">WV33</strain>
    </source>
</reference>
<dbReference type="EMBL" id="CP020918">
    <property type="protein sequence ID" value="AWG22099.1"/>
    <property type="molecule type" value="Genomic_DNA"/>
</dbReference>
<accession>A0A2S1LEH6</accession>
<evidence type="ECO:0000313" key="2">
    <source>
        <dbReference type="EMBL" id="AWG22099.1"/>
    </source>
</evidence>
<dbReference type="KEGG" id="ffa:FFWV33_11550"/>
<protein>
    <recommendedName>
        <fullName evidence="4">Carboxypeptidase regulatory-like domain-containing protein</fullName>
    </recommendedName>
</protein>
<evidence type="ECO:0000313" key="3">
    <source>
        <dbReference type="Proteomes" id="UP000244527"/>
    </source>
</evidence>
<keyword evidence="3" id="KW-1185">Reference proteome</keyword>
<evidence type="ECO:0000256" key="1">
    <source>
        <dbReference type="SAM" id="SignalP"/>
    </source>
</evidence>
<keyword evidence="1" id="KW-0732">Signal</keyword>
<dbReference type="Proteomes" id="UP000244527">
    <property type="component" value="Chromosome"/>
</dbReference>
<dbReference type="AlphaFoldDB" id="A0A2S1LEH6"/>
<sequence length="201" mass="23681">MKKIFNNLKIVFLFFLSVNLYANVQNRNTTESPFSIENKDTIVIKGKINYFFNGGKASGAQVAFITLDKVYFSNRTTKNGRYQIKVPSEKVFKKNVIFINYSSNFYLFKFDYHIIGSRFSKTKRLEVGVDNVSKFSRVNPNEDDLVYVEGKQKNISSLYQFDLENKHMQYVIEDREIIKNLCGETSKKRLILYFLWDKYDL</sequence>
<feature type="signal peptide" evidence="1">
    <location>
        <begin position="1"/>
        <end position="22"/>
    </location>
</feature>